<feature type="compositionally biased region" description="Acidic residues" evidence="1">
    <location>
        <begin position="334"/>
        <end position="343"/>
    </location>
</feature>
<reference evidence="2" key="1">
    <citation type="journal article" date="2022" name="IScience">
        <title>Evolution of zygomycete secretomes and the origins of terrestrial fungal ecologies.</title>
        <authorList>
            <person name="Chang Y."/>
            <person name="Wang Y."/>
            <person name="Mondo S."/>
            <person name="Ahrendt S."/>
            <person name="Andreopoulos W."/>
            <person name="Barry K."/>
            <person name="Beard J."/>
            <person name="Benny G.L."/>
            <person name="Blankenship S."/>
            <person name="Bonito G."/>
            <person name="Cuomo C."/>
            <person name="Desiro A."/>
            <person name="Gervers K.A."/>
            <person name="Hundley H."/>
            <person name="Kuo A."/>
            <person name="LaButti K."/>
            <person name="Lang B.F."/>
            <person name="Lipzen A."/>
            <person name="O'Donnell K."/>
            <person name="Pangilinan J."/>
            <person name="Reynolds N."/>
            <person name="Sandor L."/>
            <person name="Smith M.E."/>
            <person name="Tsang A."/>
            <person name="Grigoriev I.V."/>
            <person name="Stajich J.E."/>
            <person name="Spatafora J.W."/>
        </authorList>
    </citation>
    <scope>NUCLEOTIDE SEQUENCE</scope>
    <source>
        <strain evidence="2">RSA 2281</strain>
    </source>
</reference>
<sequence length="403" mass="45620">MIFFSLPLSILYSFNIFPFSPLPLKSTLLSFMTTTKSTTYNNRRMSLIYSDQEDHEESTPTSRPTFTPCTRMSNLTLTSQSTTEYNGRTRIITRHQRPATDFNTKLKRAFQDEQSSEQQQPHPNLSMVLGGEKISFDDRFQRDMSTRGMFFQSSEDESDEDDDDEDLLRSFSSPEHSPSASPERFTLDSIFDMNVKLPSPQGFGQDSPQQTPSITEPQQDEHYDPTFSWVNQIYEDDSSDVYDMMNDRSDAYFGDDDKTPIAIHYTDYDENRPPQPIKENNNTIKRGKTRSWACSNNNTSSASSSSSSSSAAAASSSSSLSLSENKRTPLQELPLEDTLDDNDDLHPRKKVILNKKISLHSISDNDYRAPVPSPSTSRSRKPFMRALSPSAMSRNKGKEPASN</sequence>
<organism evidence="2 3">
    <name type="scientific">Phascolomyces articulosus</name>
    <dbReference type="NCBI Taxonomy" id="60185"/>
    <lineage>
        <taxon>Eukaryota</taxon>
        <taxon>Fungi</taxon>
        <taxon>Fungi incertae sedis</taxon>
        <taxon>Mucoromycota</taxon>
        <taxon>Mucoromycotina</taxon>
        <taxon>Mucoromycetes</taxon>
        <taxon>Mucorales</taxon>
        <taxon>Lichtheimiaceae</taxon>
        <taxon>Phascolomyces</taxon>
    </lineage>
</organism>
<comment type="caution">
    <text evidence="2">The sequence shown here is derived from an EMBL/GenBank/DDBJ whole genome shotgun (WGS) entry which is preliminary data.</text>
</comment>
<proteinExistence type="predicted"/>
<feature type="compositionally biased region" description="Low complexity" evidence="1">
    <location>
        <begin position="170"/>
        <end position="182"/>
    </location>
</feature>
<evidence type="ECO:0000313" key="3">
    <source>
        <dbReference type="Proteomes" id="UP001209540"/>
    </source>
</evidence>
<dbReference type="Proteomes" id="UP001209540">
    <property type="component" value="Unassembled WGS sequence"/>
</dbReference>
<feature type="region of interest" description="Disordered" evidence="1">
    <location>
        <begin position="147"/>
        <end position="183"/>
    </location>
</feature>
<feature type="compositionally biased region" description="Polar residues" evidence="1">
    <location>
        <begin position="112"/>
        <end position="123"/>
    </location>
</feature>
<feature type="compositionally biased region" description="Low complexity" evidence="1">
    <location>
        <begin position="300"/>
        <end position="323"/>
    </location>
</feature>
<dbReference type="AlphaFoldDB" id="A0AAD5JZP7"/>
<evidence type="ECO:0000256" key="1">
    <source>
        <dbReference type="SAM" id="MobiDB-lite"/>
    </source>
</evidence>
<protein>
    <submittedName>
        <fullName evidence="2">Uncharacterized protein</fullName>
    </submittedName>
</protein>
<gene>
    <name evidence="2" type="ORF">BDA99DRAFT_72340</name>
</gene>
<feature type="region of interest" description="Disordered" evidence="1">
    <location>
        <begin position="196"/>
        <end position="224"/>
    </location>
</feature>
<accession>A0AAD5JZP7</accession>
<feature type="compositionally biased region" description="Acidic residues" evidence="1">
    <location>
        <begin position="154"/>
        <end position="166"/>
    </location>
</feature>
<dbReference type="EMBL" id="JAIXMP010000014">
    <property type="protein sequence ID" value="KAI9262293.1"/>
    <property type="molecule type" value="Genomic_DNA"/>
</dbReference>
<keyword evidence="3" id="KW-1185">Reference proteome</keyword>
<feature type="region of interest" description="Disordered" evidence="1">
    <location>
        <begin position="51"/>
        <end position="84"/>
    </location>
</feature>
<feature type="compositionally biased region" description="Polar residues" evidence="1">
    <location>
        <begin position="59"/>
        <end position="84"/>
    </location>
</feature>
<feature type="region of interest" description="Disordered" evidence="1">
    <location>
        <begin position="109"/>
        <end position="130"/>
    </location>
</feature>
<evidence type="ECO:0000313" key="2">
    <source>
        <dbReference type="EMBL" id="KAI9262293.1"/>
    </source>
</evidence>
<feature type="compositionally biased region" description="Polar residues" evidence="1">
    <location>
        <begin position="202"/>
        <end position="217"/>
    </location>
</feature>
<feature type="region of interest" description="Disordered" evidence="1">
    <location>
        <begin position="266"/>
        <end position="403"/>
    </location>
</feature>
<name>A0AAD5JZP7_9FUNG</name>
<reference evidence="2" key="2">
    <citation type="submission" date="2023-02" db="EMBL/GenBank/DDBJ databases">
        <authorList>
            <consortium name="DOE Joint Genome Institute"/>
            <person name="Mondo S.J."/>
            <person name="Chang Y."/>
            <person name="Wang Y."/>
            <person name="Ahrendt S."/>
            <person name="Andreopoulos W."/>
            <person name="Barry K."/>
            <person name="Beard J."/>
            <person name="Benny G.L."/>
            <person name="Blankenship S."/>
            <person name="Bonito G."/>
            <person name="Cuomo C."/>
            <person name="Desiro A."/>
            <person name="Gervers K.A."/>
            <person name="Hundley H."/>
            <person name="Kuo A."/>
            <person name="LaButti K."/>
            <person name="Lang B.F."/>
            <person name="Lipzen A."/>
            <person name="O'Donnell K."/>
            <person name="Pangilinan J."/>
            <person name="Reynolds N."/>
            <person name="Sandor L."/>
            <person name="Smith M.W."/>
            <person name="Tsang A."/>
            <person name="Grigoriev I.V."/>
            <person name="Stajich J.E."/>
            <person name="Spatafora J.W."/>
        </authorList>
    </citation>
    <scope>NUCLEOTIDE SEQUENCE</scope>
    <source>
        <strain evidence="2">RSA 2281</strain>
    </source>
</reference>